<sequence>MKARNKTAKGLITMAIAVALVGCSAVDQAKLSTGDTVTVLTHDSFSISDEAKAAFEKETGMKLVTTAPGDAGMVLNQLVLNKDNPTVDAVFGIDNFSAQRALDEGVIAEYTPDKDPGADVRIGHLTAIDRGDVCLNADVAYFKSRNLALPASFADLTKPEYKDLLVVTNPVTSSPGLAFLVGSIDQAGDAWQQYWSDLLDNGTKVVDSWSDAFYSDFSAADGKGAYPLVLSYASSPAYGAGSFVSVPGTCVAQTEYAGVVKGAKNEEGARKFIDFLLSDAVQADIPKLMYMYPVAEVQLPADWAKYAIRPKNSITPDPKVVAANRETWQKQWSQLREAR</sequence>
<proteinExistence type="predicted"/>
<dbReference type="PANTHER" id="PTHR30006">
    <property type="entry name" value="THIAMINE-BINDING PERIPLASMIC PROTEIN-RELATED"/>
    <property type="match status" value="1"/>
</dbReference>
<dbReference type="SUPFAM" id="SSF53850">
    <property type="entry name" value="Periplasmic binding protein-like II"/>
    <property type="match status" value="1"/>
</dbReference>
<dbReference type="Gene3D" id="3.40.190.10">
    <property type="entry name" value="Periplasmic binding protein-like II"/>
    <property type="match status" value="2"/>
</dbReference>
<feature type="chain" id="PRO_5039664625" evidence="2">
    <location>
        <begin position="30"/>
        <end position="339"/>
    </location>
</feature>
<dbReference type="RefSeq" id="WP_039663162.1">
    <property type="nucleotide sequence ID" value="NZ_CP012649.1"/>
</dbReference>
<evidence type="ECO:0000313" key="4">
    <source>
        <dbReference type="Proteomes" id="UP000275951"/>
    </source>
</evidence>
<dbReference type="InterPro" id="IPR005948">
    <property type="entry name" value="ThiB-like"/>
</dbReference>
<dbReference type="GeneID" id="97530888"/>
<name>A0A3S9QMU2_9ACTO</name>
<protein>
    <submittedName>
        <fullName evidence="3">Thiamine ABC transporter substrate-binding protein</fullName>
    </submittedName>
</protein>
<reference evidence="3 4" key="1">
    <citation type="submission" date="2018-11" db="EMBL/GenBank/DDBJ databases">
        <title>Multidrug-resistant genes are associated with an 42-kb island TGI1 carrying a complex class 1 integron in a Trueperella pyogenes.</title>
        <authorList>
            <person name="Dong W."/>
        </authorList>
    </citation>
    <scope>NUCLEOTIDE SEQUENCE [LARGE SCALE GENOMIC DNA]</scope>
    <source>
        <strain evidence="3 4">TP4</strain>
    </source>
</reference>
<dbReference type="PANTHER" id="PTHR30006:SF2">
    <property type="entry name" value="ABC TRANSPORTER SUBSTRATE-BINDING PROTEIN"/>
    <property type="match status" value="1"/>
</dbReference>
<dbReference type="GO" id="GO:0030976">
    <property type="term" value="F:thiamine pyrophosphate binding"/>
    <property type="evidence" value="ECO:0007669"/>
    <property type="project" value="TreeGrafter"/>
</dbReference>
<organism evidence="3 4">
    <name type="scientific">Trueperella pyogenes</name>
    <dbReference type="NCBI Taxonomy" id="1661"/>
    <lineage>
        <taxon>Bacteria</taxon>
        <taxon>Bacillati</taxon>
        <taxon>Actinomycetota</taxon>
        <taxon>Actinomycetes</taxon>
        <taxon>Actinomycetales</taxon>
        <taxon>Actinomycetaceae</taxon>
        <taxon>Trueperella</taxon>
    </lineage>
</organism>
<dbReference type="GO" id="GO:0030288">
    <property type="term" value="C:outer membrane-bounded periplasmic space"/>
    <property type="evidence" value="ECO:0007669"/>
    <property type="project" value="TreeGrafter"/>
</dbReference>
<dbReference type="GO" id="GO:0015888">
    <property type="term" value="P:thiamine transport"/>
    <property type="evidence" value="ECO:0007669"/>
    <property type="project" value="InterPro"/>
</dbReference>
<dbReference type="Pfam" id="PF13343">
    <property type="entry name" value="SBP_bac_6"/>
    <property type="match status" value="1"/>
</dbReference>
<dbReference type="NCBIfam" id="TIGR01254">
    <property type="entry name" value="sfuA"/>
    <property type="match status" value="1"/>
</dbReference>
<feature type="signal peptide" evidence="2">
    <location>
        <begin position="1"/>
        <end position="29"/>
    </location>
</feature>
<evidence type="ECO:0000256" key="1">
    <source>
        <dbReference type="ARBA" id="ARBA00022729"/>
    </source>
</evidence>
<dbReference type="PROSITE" id="PS51257">
    <property type="entry name" value="PROKAR_LIPOPROTEIN"/>
    <property type="match status" value="1"/>
</dbReference>
<keyword evidence="1 2" id="KW-0732">Signal</keyword>
<evidence type="ECO:0000313" key="3">
    <source>
        <dbReference type="EMBL" id="AZR07293.1"/>
    </source>
</evidence>
<evidence type="ECO:0000256" key="2">
    <source>
        <dbReference type="SAM" id="SignalP"/>
    </source>
</evidence>
<gene>
    <name evidence="3" type="ORF">EBQ10_08330</name>
</gene>
<dbReference type="EMBL" id="CP033905">
    <property type="protein sequence ID" value="AZR07293.1"/>
    <property type="molecule type" value="Genomic_DNA"/>
</dbReference>
<dbReference type="AlphaFoldDB" id="A0A3S9QMU2"/>
<dbReference type="OrthoDB" id="5412681at2"/>
<dbReference type="Proteomes" id="UP000275951">
    <property type="component" value="Chromosome"/>
</dbReference>
<dbReference type="GO" id="GO:0030975">
    <property type="term" value="F:thiamine binding"/>
    <property type="evidence" value="ECO:0007669"/>
    <property type="project" value="InterPro"/>
</dbReference>
<accession>A0A3S9QMU2</accession>